<dbReference type="PATRIC" id="fig|273677.3.peg.2696"/>
<dbReference type="GO" id="GO:0016020">
    <property type="term" value="C:membrane"/>
    <property type="evidence" value="ECO:0007669"/>
    <property type="project" value="UniProtKB-SubCell"/>
</dbReference>
<dbReference type="EMBL" id="JFYO01000011">
    <property type="protein sequence ID" value="EZP25271.1"/>
    <property type="molecule type" value="Genomic_DNA"/>
</dbReference>
<evidence type="ECO:0000256" key="1">
    <source>
        <dbReference type="ARBA" id="ARBA00004141"/>
    </source>
</evidence>
<feature type="transmembrane region" description="Helical" evidence="5">
    <location>
        <begin position="123"/>
        <end position="141"/>
    </location>
</feature>
<evidence type="ECO:0000313" key="8">
    <source>
        <dbReference type="Proteomes" id="UP000024001"/>
    </source>
</evidence>
<feature type="domain" description="Integral membrane bound transporter" evidence="6">
    <location>
        <begin position="43"/>
        <end position="161"/>
    </location>
</feature>
<dbReference type="AlphaFoldDB" id="A0A031FM53"/>
<feature type="transmembrane region" description="Helical" evidence="5">
    <location>
        <begin position="81"/>
        <end position="103"/>
    </location>
</feature>
<feature type="transmembrane region" description="Helical" evidence="5">
    <location>
        <begin position="148"/>
        <end position="165"/>
    </location>
</feature>
<keyword evidence="4 5" id="KW-0472">Membrane</keyword>
<evidence type="ECO:0000256" key="2">
    <source>
        <dbReference type="ARBA" id="ARBA00022692"/>
    </source>
</evidence>
<evidence type="ECO:0000259" key="6">
    <source>
        <dbReference type="Pfam" id="PF13515"/>
    </source>
</evidence>
<evidence type="ECO:0000256" key="5">
    <source>
        <dbReference type="SAM" id="Phobius"/>
    </source>
</evidence>
<evidence type="ECO:0000256" key="3">
    <source>
        <dbReference type="ARBA" id="ARBA00022989"/>
    </source>
</evidence>
<keyword evidence="3 5" id="KW-1133">Transmembrane helix</keyword>
<dbReference type="Proteomes" id="UP000024001">
    <property type="component" value="Unassembled WGS sequence"/>
</dbReference>
<proteinExistence type="predicted"/>
<feature type="transmembrane region" description="Helical" evidence="5">
    <location>
        <begin position="25"/>
        <end position="46"/>
    </location>
</feature>
<organism evidence="7 8">
    <name type="scientific">Microbacterium oleivorans</name>
    <dbReference type="NCBI Taxonomy" id="273677"/>
    <lineage>
        <taxon>Bacteria</taxon>
        <taxon>Bacillati</taxon>
        <taxon>Actinomycetota</taxon>
        <taxon>Actinomycetes</taxon>
        <taxon>Micrococcales</taxon>
        <taxon>Microbacteriaceae</taxon>
        <taxon>Microbacterium</taxon>
    </lineage>
</organism>
<evidence type="ECO:0000313" key="7">
    <source>
        <dbReference type="EMBL" id="EZP25271.1"/>
    </source>
</evidence>
<name>A0A031FM53_9MICO</name>
<keyword evidence="2 5" id="KW-0812">Transmembrane</keyword>
<feature type="transmembrane region" description="Helical" evidence="5">
    <location>
        <begin position="52"/>
        <end position="69"/>
    </location>
</feature>
<keyword evidence="8" id="KW-1185">Reference proteome</keyword>
<protein>
    <submittedName>
        <fullName evidence="7">Putative membrane protein</fullName>
    </submittedName>
</protein>
<evidence type="ECO:0000256" key="4">
    <source>
        <dbReference type="ARBA" id="ARBA00023136"/>
    </source>
</evidence>
<accession>A0A031FM53</accession>
<reference evidence="7 8" key="1">
    <citation type="submission" date="2014-03" db="EMBL/GenBank/DDBJ databases">
        <title>Draft Genome Sequences of 13 Willow Endophytes.</title>
        <authorList>
            <person name="Gan H.Y."/>
            <person name="Gan H.M."/>
            <person name="Savka M.A."/>
            <person name="Hudson A.O."/>
        </authorList>
    </citation>
    <scope>NUCLEOTIDE SEQUENCE [LARGE SCALE GENOMIC DNA]</scope>
    <source>
        <strain evidence="7 8">RIT293</strain>
    </source>
</reference>
<comment type="subcellular location">
    <subcellularLocation>
        <location evidence="1">Membrane</location>
        <topology evidence="1">Multi-pass membrane protein</topology>
    </subcellularLocation>
</comment>
<dbReference type="eggNOG" id="COG4129">
    <property type="taxonomic scope" value="Bacteria"/>
</dbReference>
<dbReference type="InterPro" id="IPR049453">
    <property type="entry name" value="Memb_transporter_dom"/>
</dbReference>
<dbReference type="Pfam" id="PF13515">
    <property type="entry name" value="FUSC_2"/>
    <property type="match status" value="1"/>
</dbReference>
<sequence>MTGEPTATAPVPTARRYPREGWARLRGSAIAILQLVVAASAAFSIAHYGLGHPAPLIAATVTISSLGLVRDARPWRVLETVIGMTLGVFVAELVVVLAGSGWWQLALTLGVSLSIARFLSPQAGFAIAAAIQSIIVVVVPAQVPFLRLLDALIGGAMALLVTALIPRSPLRTAMRDAGRLFAAFQGAAGTVAQGLRRGSRVRAERGLEKARGLQGLVDDWRTSVESGVAIARISPFLRRQRFELSRYDRMRASMDLAVRNLRVVARRAVYLVDDGQERDVAADLLVELVRGADLIEASLTDISYEPAAREVLTAVAARLDPVALVPDGSLGDQTLITALRPLATDLLCATGLSPEDARALLPRV</sequence>
<comment type="caution">
    <text evidence="7">The sequence shown here is derived from an EMBL/GenBank/DDBJ whole genome shotgun (WGS) entry which is preliminary data.</text>
</comment>
<gene>
    <name evidence="7" type="ORF">BW34_02725</name>
</gene>